<feature type="transmembrane region" description="Helical" evidence="7">
    <location>
        <begin position="80"/>
        <end position="105"/>
    </location>
</feature>
<dbReference type="PANTHER" id="PTHR34229">
    <property type="entry name" value="METAL TRANSPORT PROTEIN HI_1621-RELATED"/>
    <property type="match status" value="1"/>
</dbReference>
<evidence type="ECO:0000256" key="4">
    <source>
        <dbReference type="ARBA" id="ARBA00022692"/>
    </source>
</evidence>
<dbReference type="PANTHER" id="PTHR34229:SF1">
    <property type="entry name" value="METAL TRANSPORT PROTEIN HI_1621-RELATED"/>
    <property type="match status" value="1"/>
</dbReference>
<name>A0ABQ2KHG3_9NOCA</name>
<proteinExistence type="predicted"/>
<dbReference type="Pfam" id="PF01891">
    <property type="entry name" value="CbiM"/>
    <property type="match status" value="1"/>
</dbReference>
<keyword evidence="4 7" id="KW-0812">Transmembrane</keyword>
<feature type="transmembrane region" description="Helical" evidence="7">
    <location>
        <begin position="241"/>
        <end position="261"/>
    </location>
</feature>
<evidence type="ECO:0000313" key="9">
    <source>
        <dbReference type="EMBL" id="GGN83030.1"/>
    </source>
</evidence>
<dbReference type="EMBL" id="BMNE01000003">
    <property type="protein sequence ID" value="GGN83030.1"/>
    <property type="molecule type" value="Genomic_DNA"/>
</dbReference>
<feature type="transmembrane region" description="Helical" evidence="7">
    <location>
        <begin position="20"/>
        <end position="38"/>
    </location>
</feature>
<dbReference type="Pfam" id="PF13190">
    <property type="entry name" value="PDGLE"/>
    <property type="match status" value="1"/>
</dbReference>
<accession>A0ABQ2KHG3</accession>
<feature type="domain" description="PDGLE" evidence="8">
    <location>
        <begin position="241"/>
        <end position="341"/>
    </location>
</feature>
<gene>
    <name evidence="9" type="ORF">GCM10011610_35070</name>
</gene>
<reference evidence="10" key="1">
    <citation type="journal article" date="2019" name="Int. J. Syst. Evol. Microbiol.">
        <title>The Global Catalogue of Microorganisms (GCM) 10K type strain sequencing project: providing services to taxonomists for standard genome sequencing and annotation.</title>
        <authorList>
            <consortium name="The Broad Institute Genomics Platform"/>
            <consortium name="The Broad Institute Genome Sequencing Center for Infectious Disease"/>
            <person name="Wu L."/>
            <person name="Ma J."/>
        </authorList>
    </citation>
    <scope>NUCLEOTIDE SEQUENCE [LARGE SCALE GENOMIC DNA]</scope>
    <source>
        <strain evidence="10">CGMCC 4.7329</strain>
    </source>
</reference>
<dbReference type="Gene3D" id="1.10.1760.20">
    <property type="match status" value="1"/>
</dbReference>
<keyword evidence="6 7" id="KW-0472">Membrane</keyword>
<keyword evidence="2" id="KW-0813">Transport</keyword>
<evidence type="ECO:0000313" key="10">
    <source>
        <dbReference type="Proteomes" id="UP000658127"/>
    </source>
</evidence>
<evidence type="ECO:0000256" key="2">
    <source>
        <dbReference type="ARBA" id="ARBA00022448"/>
    </source>
</evidence>
<dbReference type="Proteomes" id="UP000658127">
    <property type="component" value="Unassembled WGS sequence"/>
</dbReference>
<evidence type="ECO:0000259" key="8">
    <source>
        <dbReference type="Pfam" id="PF13190"/>
    </source>
</evidence>
<evidence type="ECO:0000256" key="6">
    <source>
        <dbReference type="ARBA" id="ARBA00023136"/>
    </source>
</evidence>
<feature type="transmembrane region" description="Helical" evidence="7">
    <location>
        <begin position="145"/>
        <end position="168"/>
    </location>
</feature>
<dbReference type="InterPro" id="IPR025937">
    <property type="entry name" value="PDGLE_dom"/>
</dbReference>
<feature type="transmembrane region" description="Helical" evidence="7">
    <location>
        <begin position="50"/>
        <end position="68"/>
    </location>
</feature>
<comment type="subcellular location">
    <subcellularLocation>
        <location evidence="1">Cell membrane</location>
        <topology evidence="1">Multi-pass membrane protein</topology>
    </subcellularLocation>
</comment>
<evidence type="ECO:0000256" key="3">
    <source>
        <dbReference type="ARBA" id="ARBA00022475"/>
    </source>
</evidence>
<protein>
    <recommendedName>
        <fullName evidence="8">PDGLE domain-containing protein</fullName>
    </recommendedName>
</protein>
<organism evidence="9 10">
    <name type="scientific">Nocardia rhizosphaerihabitans</name>
    <dbReference type="NCBI Taxonomy" id="1691570"/>
    <lineage>
        <taxon>Bacteria</taxon>
        <taxon>Bacillati</taxon>
        <taxon>Actinomycetota</taxon>
        <taxon>Actinomycetes</taxon>
        <taxon>Mycobacteriales</taxon>
        <taxon>Nocardiaceae</taxon>
        <taxon>Nocardia</taxon>
    </lineage>
</organism>
<keyword evidence="3" id="KW-1003">Cell membrane</keyword>
<evidence type="ECO:0000256" key="5">
    <source>
        <dbReference type="ARBA" id="ARBA00022989"/>
    </source>
</evidence>
<evidence type="ECO:0000256" key="1">
    <source>
        <dbReference type="ARBA" id="ARBA00004651"/>
    </source>
</evidence>
<keyword evidence="5 7" id="KW-1133">Transmembrane helix</keyword>
<keyword evidence="10" id="KW-1185">Reference proteome</keyword>
<comment type="caution">
    <text evidence="9">The sequence shown here is derived from an EMBL/GenBank/DDBJ whole genome shotgun (WGS) entry which is preliminary data.</text>
</comment>
<sequence>MNGSTVAMHMSDGIVDAPTSLIFAGIAAVGLGFAGWRARAELDERAAPMAGLVAAFIFAVQMVNFPILPGVSGHLLGGALAAILVGPYLGALCVAIVLVVQALLFADGGLTALGTNITNMALIGVGAGYFVARAGIVLLRRRSDTGMGVVAFVAALIGTLCAALGFVVEYAIGGAAGSTVGAVAGYMFVTHTLIGIGEGIITAITVVAVVNARPDLVYVLRAAESVSAAASPARARVSFTGFLWAFAAAAVLVAGVLSYAASSQPDGLDATTQRGCTMVEVNGTEELHGECIAQSAEEHRFAGSPLADYAIGGNSDLAGLAGIVGVAAAFAVLFAVVRTIRIGRSATRPAARAGEVAARSDAEPE</sequence>
<feature type="transmembrane region" description="Helical" evidence="7">
    <location>
        <begin position="317"/>
        <end position="337"/>
    </location>
</feature>
<feature type="transmembrane region" description="Helical" evidence="7">
    <location>
        <begin position="117"/>
        <end position="139"/>
    </location>
</feature>
<evidence type="ECO:0000256" key="7">
    <source>
        <dbReference type="SAM" id="Phobius"/>
    </source>
</evidence>
<dbReference type="InterPro" id="IPR002751">
    <property type="entry name" value="CbiM/NikMN"/>
</dbReference>